<sequence>MSAGPVMMSWYNDRDVMAGPSRIASLEPKPAACTADDRTHVGGFEAGELKIVAWNEQEHREKDWCEEPRCKVQVEPSSPDLAEFLYEEQPELLPYRTDSLSIDIVKNWYWHRAEEMEDYARQVDGALSLVRLGKEKNVPGLELLCEDLVTLETLVYEANCDVSLTLKDLHQITDIEKLRLLMENSSEDHYVKNAYQWMVPFLHRCEAQTPGAASALLRGYIVTLAKDDLKFPLKIFQHSKPDCLKKLIPDQDQLMLIALESIYTCERDDQLSLCYDILECLPQRGYGVETDVTKSLHDKVDQLEQILRVPHKYRTQERSADGSYETLSPGKQKDQLSEIKHAKGYDSLKYRGMSNWIFELNMKRKSETSCSPDHYFMFNPYEGGDNDISIDWALDSRVTTTALEPREDEC</sequence>
<keyword evidence="2" id="KW-1185">Reference proteome</keyword>
<dbReference type="PANTHER" id="PTHR15922">
    <property type="entry name" value="NEUROBLASTOMA-AMPLIFIED SEQUENCE"/>
    <property type="match status" value="1"/>
</dbReference>
<dbReference type="EMBL" id="CAUEEQ010002558">
    <property type="protein sequence ID" value="CAJ0923034.1"/>
    <property type="molecule type" value="Genomic_DNA"/>
</dbReference>
<evidence type="ECO:0000313" key="1">
    <source>
        <dbReference type="EMBL" id="CAJ0923034.1"/>
    </source>
</evidence>
<reference evidence="1" key="1">
    <citation type="submission" date="2023-07" db="EMBL/GenBank/DDBJ databases">
        <authorList>
            <person name="Stuckert A."/>
        </authorList>
    </citation>
    <scope>NUCLEOTIDE SEQUENCE</scope>
</reference>
<dbReference type="PANTHER" id="PTHR15922:SF2">
    <property type="entry name" value="NBAS SUBUNIT OF NRZ TETHERING COMPLEX"/>
    <property type="match status" value="1"/>
</dbReference>
<evidence type="ECO:0000313" key="2">
    <source>
        <dbReference type="Proteomes" id="UP001176940"/>
    </source>
</evidence>
<name>A0ABN9KXG3_9NEOB</name>
<dbReference type="Proteomes" id="UP001176940">
    <property type="component" value="Unassembled WGS sequence"/>
</dbReference>
<accession>A0ABN9KXG3</accession>
<proteinExistence type="predicted"/>
<gene>
    <name evidence="1" type="ORF">RIMI_LOCUS1906804</name>
</gene>
<organism evidence="1 2">
    <name type="scientific">Ranitomeya imitator</name>
    <name type="common">mimic poison frog</name>
    <dbReference type="NCBI Taxonomy" id="111125"/>
    <lineage>
        <taxon>Eukaryota</taxon>
        <taxon>Metazoa</taxon>
        <taxon>Chordata</taxon>
        <taxon>Craniata</taxon>
        <taxon>Vertebrata</taxon>
        <taxon>Euteleostomi</taxon>
        <taxon>Amphibia</taxon>
        <taxon>Batrachia</taxon>
        <taxon>Anura</taxon>
        <taxon>Neobatrachia</taxon>
        <taxon>Hyloidea</taxon>
        <taxon>Dendrobatidae</taxon>
        <taxon>Dendrobatinae</taxon>
        <taxon>Ranitomeya</taxon>
    </lineage>
</organism>
<protein>
    <recommendedName>
        <fullName evidence="3">Neuroblastoma-amplified sequence</fullName>
    </recommendedName>
</protein>
<evidence type="ECO:0008006" key="3">
    <source>
        <dbReference type="Google" id="ProtNLM"/>
    </source>
</evidence>
<comment type="caution">
    <text evidence="1">The sequence shown here is derived from an EMBL/GenBank/DDBJ whole genome shotgun (WGS) entry which is preliminary data.</text>
</comment>